<keyword evidence="3" id="KW-1185">Reference proteome</keyword>
<keyword evidence="1" id="KW-0472">Membrane</keyword>
<reference evidence="2 3" key="1">
    <citation type="submission" date="2016-10" db="EMBL/GenBank/DDBJ databases">
        <title>Flavobacterium gilvum sp. nov., isolated from stream water.</title>
        <authorList>
            <person name="Shin S.-K."/>
            <person name="Cho Y.-J."/>
            <person name="Yi H."/>
        </authorList>
    </citation>
    <scope>NUCLEOTIDE SEQUENCE [LARGE SCALE GENOMIC DNA]</scope>
    <source>
        <strain evidence="2 3">EM1308</strain>
    </source>
</reference>
<evidence type="ECO:0000256" key="1">
    <source>
        <dbReference type="SAM" id="Phobius"/>
    </source>
</evidence>
<dbReference type="Proteomes" id="UP000175968">
    <property type="component" value="Chromosome"/>
</dbReference>
<protein>
    <submittedName>
        <fullName evidence="2">F0F1-ATPase subunit</fullName>
    </submittedName>
</protein>
<sequence>MPTNKDPQKNNYNKWLALINIPIQMGAIIFLFSYLGNWLDENHPSPKVYYVKILVLVGVFVALYNVIRQVNEINKKL</sequence>
<dbReference type="RefSeq" id="WP_035636053.1">
    <property type="nucleotide sequence ID" value="NZ_CP017479.1"/>
</dbReference>
<proteinExistence type="predicted"/>
<feature type="transmembrane region" description="Helical" evidence="1">
    <location>
        <begin position="48"/>
        <end position="67"/>
    </location>
</feature>
<feature type="transmembrane region" description="Helical" evidence="1">
    <location>
        <begin position="15"/>
        <end position="36"/>
    </location>
</feature>
<keyword evidence="1" id="KW-0812">Transmembrane</keyword>
<name>A0AAC9N5Q9_9FLAO</name>
<accession>A0AAC9N5Q9</accession>
<gene>
    <name evidence="2" type="ORF">EM308_03750</name>
</gene>
<dbReference type="KEGG" id="fgl:EM308_03750"/>
<keyword evidence="1" id="KW-1133">Transmembrane helix</keyword>
<dbReference type="Pfam" id="PF09527">
    <property type="entry name" value="ATPase_gene1"/>
    <property type="match status" value="1"/>
</dbReference>
<evidence type="ECO:0000313" key="2">
    <source>
        <dbReference type="EMBL" id="AOW08684.1"/>
    </source>
</evidence>
<dbReference type="EMBL" id="CP017479">
    <property type="protein sequence ID" value="AOW08684.1"/>
    <property type="molecule type" value="Genomic_DNA"/>
</dbReference>
<dbReference type="InterPro" id="IPR032820">
    <property type="entry name" value="ATPase_put"/>
</dbReference>
<organism evidence="2 3">
    <name type="scientific">Flavobacterium gilvum</name>
    <dbReference type="NCBI Taxonomy" id="1492737"/>
    <lineage>
        <taxon>Bacteria</taxon>
        <taxon>Pseudomonadati</taxon>
        <taxon>Bacteroidota</taxon>
        <taxon>Flavobacteriia</taxon>
        <taxon>Flavobacteriales</taxon>
        <taxon>Flavobacteriaceae</taxon>
        <taxon>Flavobacterium</taxon>
    </lineage>
</organism>
<dbReference type="AlphaFoldDB" id="A0AAC9N5Q9"/>
<evidence type="ECO:0000313" key="3">
    <source>
        <dbReference type="Proteomes" id="UP000175968"/>
    </source>
</evidence>